<feature type="region of interest" description="Disordered" evidence="4">
    <location>
        <begin position="65"/>
        <end position="84"/>
    </location>
</feature>
<dbReference type="Gene3D" id="1.25.40.20">
    <property type="entry name" value="Ankyrin repeat-containing domain"/>
    <property type="match status" value="1"/>
</dbReference>
<dbReference type="PROSITE" id="PS50088">
    <property type="entry name" value="ANK_REPEAT"/>
    <property type="match status" value="2"/>
</dbReference>
<feature type="region of interest" description="Disordered" evidence="4">
    <location>
        <begin position="221"/>
        <end position="251"/>
    </location>
</feature>
<feature type="repeat" description="ANK" evidence="3">
    <location>
        <begin position="84"/>
        <end position="116"/>
    </location>
</feature>
<evidence type="ECO:0000256" key="3">
    <source>
        <dbReference type="PROSITE-ProRule" id="PRU00023"/>
    </source>
</evidence>
<dbReference type="SUPFAM" id="SSF48403">
    <property type="entry name" value="Ankyrin repeat"/>
    <property type="match status" value="1"/>
</dbReference>
<organism evidence="5 6">
    <name type="scientific">Aphanomyces astaci</name>
    <name type="common">Crayfish plague agent</name>
    <dbReference type="NCBI Taxonomy" id="112090"/>
    <lineage>
        <taxon>Eukaryota</taxon>
        <taxon>Sar</taxon>
        <taxon>Stramenopiles</taxon>
        <taxon>Oomycota</taxon>
        <taxon>Saprolegniomycetes</taxon>
        <taxon>Saprolegniales</taxon>
        <taxon>Verrucalvaceae</taxon>
        <taxon>Aphanomyces</taxon>
    </lineage>
</organism>
<dbReference type="PANTHER" id="PTHR24198:SF165">
    <property type="entry name" value="ANKYRIN REPEAT-CONTAINING PROTEIN-RELATED"/>
    <property type="match status" value="1"/>
</dbReference>
<dbReference type="VEuPathDB" id="FungiDB:H257_11149"/>
<evidence type="ECO:0000313" key="6">
    <source>
        <dbReference type="Proteomes" id="UP000469452"/>
    </source>
</evidence>
<feature type="compositionally biased region" description="Low complexity" evidence="4">
    <location>
        <begin position="73"/>
        <end position="84"/>
    </location>
</feature>
<dbReference type="Pfam" id="PF00023">
    <property type="entry name" value="Ank"/>
    <property type="match status" value="1"/>
</dbReference>
<protein>
    <submittedName>
        <fullName evidence="5">Uncharacterized protein</fullName>
    </submittedName>
</protein>
<feature type="non-terminal residue" evidence="5">
    <location>
        <position position="251"/>
    </location>
</feature>
<feature type="repeat" description="ANK" evidence="3">
    <location>
        <begin position="39"/>
        <end position="67"/>
    </location>
</feature>
<evidence type="ECO:0000256" key="2">
    <source>
        <dbReference type="ARBA" id="ARBA00023043"/>
    </source>
</evidence>
<dbReference type="PROSITE" id="PS50297">
    <property type="entry name" value="ANK_REP_REGION"/>
    <property type="match status" value="2"/>
</dbReference>
<evidence type="ECO:0000256" key="1">
    <source>
        <dbReference type="ARBA" id="ARBA00022737"/>
    </source>
</evidence>
<dbReference type="AlphaFoldDB" id="A0A6A5AG27"/>
<dbReference type="EMBL" id="VJMI01012470">
    <property type="protein sequence ID" value="KAF0750086.1"/>
    <property type="molecule type" value="Genomic_DNA"/>
</dbReference>
<keyword evidence="2 3" id="KW-0040">ANK repeat</keyword>
<dbReference type="PANTHER" id="PTHR24198">
    <property type="entry name" value="ANKYRIN REPEAT AND PROTEIN KINASE DOMAIN-CONTAINING PROTEIN"/>
    <property type="match status" value="1"/>
</dbReference>
<dbReference type="Proteomes" id="UP000469452">
    <property type="component" value="Unassembled WGS sequence"/>
</dbReference>
<evidence type="ECO:0000313" key="5">
    <source>
        <dbReference type="EMBL" id="KAF0750086.1"/>
    </source>
</evidence>
<comment type="caution">
    <text evidence="5">The sequence shown here is derived from an EMBL/GenBank/DDBJ whole genome shotgun (WGS) entry which is preliminary data.</text>
</comment>
<reference evidence="5 6" key="1">
    <citation type="submission" date="2019-06" db="EMBL/GenBank/DDBJ databases">
        <title>Genomics analysis of Aphanomyces spp. identifies a new class of oomycete effector associated with host adaptation.</title>
        <authorList>
            <person name="Gaulin E."/>
        </authorList>
    </citation>
    <scope>NUCLEOTIDE SEQUENCE [LARGE SCALE GENOMIC DNA]</scope>
    <source>
        <strain evidence="5 6">E</strain>
    </source>
</reference>
<gene>
    <name evidence="5" type="ORF">AaE_006831</name>
</gene>
<feature type="region of interest" description="Disordered" evidence="4">
    <location>
        <begin position="1"/>
        <end position="32"/>
    </location>
</feature>
<proteinExistence type="predicted"/>
<dbReference type="InterPro" id="IPR036770">
    <property type="entry name" value="Ankyrin_rpt-contain_sf"/>
</dbReference>
<evidence type="ECO:0000256" key="4">
    <source>
        <dbReference type="SAM" id="MobiDB-lite"/>
    </source>
</evidence>
<dbReference type="SMART" id="SM00248">
    <property type="entry name" value="ANK"/>
    <property type="match status" value="3"/>
</dbReference>
<accession>A0A6A5AG27</accession>
<dbReference type="InterPro" id="IPR002110">
    <property type="entry name" value="Ankyrin_rpt"/>
</dbReference>
<sequence>MSRRRPPSPAANNHSNNPAQPKPIQPTNSQRGFEQRDLHGDTALTLALQTRHELVVVCLLEHGAEPNPPRPIPSSSLSSSASATSDSPLHVAIKTGMPVAARALVEHGAAWHVKDCEGSSPLPLAIRYGMYALAYDLLIAMATNEEGGKAGSLFVSCLVDESTGESVVGLCLKAGQLEMAALVLDMGGLRALQEGLDMNKKHESVLHDVMKLRMSILHNQQAEADEEAQPLGRRNTRPTPNPLLRRRRRVT</sequence>
<keyword evidence="1" id="KW-0677">Repeat</keyword>
<name>A0A6A5AG27_APHAT</name>
<feature type="compositionally biased region" description="Low complexity" evidence="4">
    <location>
        <begin position="10"/>
        <end position="19"/>
    </location>
</feature>